<dbReference type="NCBIfam" id="NF045954">
    <property type="entry name" value="MAG1430_dom"/>
    <property type="match status" value="1"/>
</dbReference>
<keyword evidence="1" id="KW-1133">Transmembrane helix</keyword>
<evidence type="ECO:0000313" key="3">
    <source>
        <dbReference type="Proteomes" id="UP000464317"/>
    </source>
</evidence>
<keyword evidence="1" id="KW-0472">Membrane</keyword>
<dbReference type="AlphaFoldDB" id="A0A809SE11"/>
<accession>A0A809SE11</accession>
<proteinExistence type="predicted"/>
<keyword evidence="3" id="KW-1185">Reference proteome</keyword>
<dbReference type="EMBL" id="AP022325">
    <property type="protein sequence ID" value="BBU47489.1"/>
    <property type="molecule type" value="Genomic_DNA"/>
</dbReference>
<feature type="transmembrane region" description="Helical" evidence="1">
    <location>
        <begin position="6"/>
        <end position="30"/>
    </location>
</feature>
<keyword evidence="1" id="KW-0812">Transmembrane</keyword>
<organism evidence="2 3">
    <name type="scientific">Mycoplasmopsis felis</name>
    <dbReference type="NCBI Taxonomy" id="33923"/>
    <lineage>
        <taxon>Bacteria</taxon>
        <taxon>Bacillati</taxon>
        <taxon>Mycoplasmatota</taxon>
        <taxon>Mycoplasmoidales</taxon>
        <taxon>Metamycoplasmataceae</taxon>
        <taxon>Mycoplasmopsis</taxon>
    </lineage>
</organism>
<sequence length="291" mass="34157">MKNKFIYLLFSIFFSTFSITLTSIILLYNYKKITNNEIKNGEKKEFEYNGLKLSDFNFYTGKINKENELASGYSQNPIFKSNSNNINNEYWKKQLILKELKTQEELNKNDFYLISNNGTPINIFLPDYNISFSSYANDITGILYLKINLVPKVINKEKTEHEYIYEISGFRAININDLEPTMFINRLDTDTSAISKYKTIENMKNEYFLVSNDAIQKENFIRNIFPRILVSITSKINYEKTFLDFNNNEIILNAYLEPVVNQAHKNDLTLRTQVSNSDNFFSIVSRKIKFS</sequence>
<reference evidence="2 3" key="1">
    <citation type="submission" date="2020-01" db="EMBL/GenBank/DDBJ databases">
        <title>Complete genome sequence of Mycoplasma felis strain Myco-2.</title>
        <authorList>
            <person name="Kinoshita Y."/>
            <person name="Niwa H."/>
            <person name="Uchida-Fujii E."/>
            <person name="Nukada T."/>
        </authorList>
    </citation>
    <scope>NUCLEOTIDE SEQUENCE [LARGE SCALE GENOMIC DNA]</scope>
    <source>
        <strain evidence="2 3">Myco-2</strain>
    </source>
</reference>
<gene>
    <name evidence="2" type="ORF">JPM2_1820</name>
</gene>
<dbReference type="KEGG" id="mfel:JPM2_1820"/>
<evidence type="ECO:0000313" key="2">
    <source>
        <dbReference type="EMBL" id="BBU47489.1"/>
    </source>
</evidence>
<evidence type="ECO:0000256" key="1">
    <source>
        <dbReference type="SAM" id="Phobius"/>
    </source>
</evidence>
<dbReference type="RefSeq" id="WP_161553000.1">
    <property type="nucleotide sequence ID" value="NZ_AP022325.1"/>
</dbReference>
<protein>
    <submittedName>
        <fullName evidence="2">Uncharacterized protein</fullName>
    </submittedName>
</protein>
<dbReference type="Proteomes" id="UP000464317">
    <property type="component" value="Chromosome"/>
</dbReference>
<name>A0A809SE11_9BACT</name>